<feature type="transmembrane region" description="Helical" evidence="2">
    <location>
        <begin position="181"/>
        <end position="205"/>
    </location>
</feature>
<evidence type="ECO:0000313" key="4">
    <source>
        <dbReference type="Proteomes" id="UP000179807"/>
    </source>
</evidence>
<accession>A0A1J4L092</accession>
<feature type="transmembrane region" description="Helical" evidence="2">
    <location>
        <begin position="131"/>
        <end position="150"/>
    </location>
</feature>
<name>A0A1J4L092_9EUKA</name>
<dbReference type="AlphaFoldDB" id="A0A1J4L092"/>
<dbReference type="GeneID" id="94831770"/>
<comment type="caution">
    <text evidence="3">The sequence shown here is derived from an EMBL/GenBank/DDBJ whole genome shotgun (WGS) entry which is preliminary data.</text>
</comment>
<feature type="transmembrane region" description="Helical" evidence="2">
    <location>
        <begin position="157"/>
        <end position="175"/>
    </location>
</feature>
<proteinExistence type="predicted"/>
<evidence type="ECO:0000256" key="1">
    <source>
        <dbReference type="SAM" id="MobiDB-lite"/>
    </source>
</evidence>
<keyword evidence="2" id="KW-1133">Transmembrane helix</keyword>
<feature type="transmembrane region" description="Helical" evidence="2">
    <location>
        <begin position="28"/>
        <end position="49"/>
    </location>
</feature>
<evidence type="ECO:0000313" key="3">
    <source>
        <dbReference type="EMBL" id="OHT16552.1"/>
    </source>
</evidence>
<feature type="region of interest" description="Disordered" evidence="1">
    <location>
        <begin position="236"/>
        <end position="259"/>
    </location>
</feature>
<evidence type="ECO:0000256" key="2">
    <source>
        <dbReference type="SAM" id="Phobius"/>
    </source>
</evidence>
<keyword evidence="2" id="KW-0472">Membrane</keyword>
<dbReference type="RefSeq" id="XP_068369688.1">
    <property type="nucleotide sequence ID" value="XM_068497066.1"/>
</dbReference>
<reference evidence="3" key="1">
    <citation type="submission" date="2016-10" db="EMBL/GenBank/DDBJ databases">
        <authorList>
            <person name="Benchimol M."/>
            <person name="Almeida L.G."/>
            <person name="Vasconcelos A.T."/>
            <person name="Perreira-Neves A."/>
            <person name="Rosa I.A."/>
            <person name="Tasca T."/>
            <person name="Bogo M.R."/>
            <person name="de Souza W."/>
        </authorList>
    </citation>
    <scope>NUCLEOTIDE SEQUENCE [LARGE SCALE GENOMIC DNA]</scope>
    <source>
        <strain evidence="3">K</strain>
    </source>
</reference>
<feature type="transmembrane region" description="Helical" evidence="2">
    <location>
        <begin position="61"/>
        <end position="85"/>
    </location>
</feature>
<dbReference type="Proteomes" id="UP000179807">
    <property type="component" value="Unassembled WGS sequence"/>
</dbReference>
<sequence>MRCFYHIERDFATIPMNFLWFEYHQVRFISFGIWFLGLFLTDFTSIISTPGDDGWGDVLQYIKIISIIHIIFILLFLTYLVFRILTDSQVRLSDPAPTWKMVIQSMFDMSLHLDIASIIFAYYFIDHRKLGIIIPEVLIVLDAFLTLLLTPFKRWRAFVDIFGVLPTVILGHVSLYMDMNYIFVFIPISVVFLCPLIFTVIAIGAMRRVTPSLKNFIRKVDPSLLPNLMNIPLTHNQGGNREVDNPDHGGHTEAKVDTPPSIQEKATTGLETDYFDFKSIPSAVLATFFIHFGCFCQGAHTNTMIVMAHYFITLAAILINTRVVAFPAIILTNVSDPTVQFNSVWPELSFV</sequence>
<dbReference type="EMBL" id="MLAK01000100">
    <property type="protein sequence ID" value="OHT16552.1"/>
    <property type="molecule type" value="Genomic_DNA"/>
</dbReference>
<dbReference type="VEuPathDB" id="TrichDB:TRFO_13147"/>
<feature type="transmembrane region" description="Helical" evidence="2">
    <location>
        <begin position="310"/>
        <end position="331"/>
    </location>
</feature>
<dbReference type="OrthoDB" id="10404546at2759"/>
<keyword evidence="4" id="KW-1185">Reference proteome</keyword>
<feature type="compositionally biased region" description="Basic and acidic residues" evidence="1">
    <location>
        <begin position="241"/>
        <end position="256"/>
    </location>
</feature>
<protein>
    <submittedName>
        <fullName evidence="3">Uncharacterized protein</fullName>
    </submittedName>
</protein>
<keyword evidence="2" id="KW-0812">Transmembrane</keyword>
<gene>
    <name evidence="3" type="ORF">TRFO_13147</name>
</gene>
<organism evidence="3 4">
    <name type="scientific">Tritrichomonas foetus</name>
    <dbReference type="NCBI Taxonomy" id="1144522"/>
    <lineage>
        <taxon>Eukaryota</taxon>
        <taxon>Metamonada</taxon>
        <taxon>Parabasalia</taxon>
        <taxon>Tritrichomonadida</taxon>
        <taxon>Tritrichomonadidae</taxon>
        <taxon>Tritrichomonas</taxon>
    </lineage>
</organism>